<organism evidence="1 2">
    <name type="scientific">Caerostris extrusa</name>
    <name type="common">Bark spider</name>
    <name type="synonym">Caerostris bankana</name>
    <dbReference type="NCBI Taxonomy" id="172846"/>
    <lineage>
        <taxon>Eukaryota</taxon>
        <taxon>Metazoa</taxon>
        <taxon>Ecdysozoa</taxon>
        <taxon>Arthropoda</taxon>
        <taxon>Chelicerata</taxon>
        <taxon>Arachnida</taxon>
        <taxon>Araneae</taxon>
        <taxon>Araneomorphae</taxon>
        <taxon>Entelegynae</taxon>
        <taxon>Araneoidea</taxon>
        <taxon>Araneidae</taxon>
        <taxon>Caerostris</taxon>
    </lineage>
</organism>
<sequence>MTKGTGQGYVIGRLAFSGKVGRSPNRTRIMEWCVSDSSEKLVLKAWNFLRELIAELIQTGAASSRIGLMSDIWMVSSPPIESLLFLLMRGVITRLAFPMV</sequence>
<evidence type="ECO:0000313" key="1">
    <source>
        <dbReference type="EMBL" id="GIY41706.1"/>
    </source>
</evidence>
<name>A0AAV4T884_CAEEX</name>
<protein>
    <submittedName>
        <fullName evidence="1">Uncharacterized protein</fullName>
    </submittedName>
</protein>
<gene>
    <name evidence="1" type="ORF">CEXT_89201</name>
</gene>
<keyword evidence="2" id="KW-1185">Reference proteome</keyword>
<evidence type="ECO:0000313" key="2">
    <source>
        <dbReference type="Proteomes" id="UP001054945"/>
    </source>
</evidence>
<comment type="caution">
    <text evidence="1">The sequence shown here is derived from an EMBL/GenBank/DDBJ whole genome shotgun (WGS) entry which is preliminary data.</text>
</comment>
<accession>A0AAV4T884</accession>
<proteinExistence type="predicted"/>
<dbReference type="Proteomes" id="UP001054945">
    <property type="component" value="Unassembled WGS sequence"/>
</dbReference>
<dbReference type="AlphaFoldDB" id="A0AAV4T884"/>
<dbReference type="EMBL" id="BPLR01010742">
    <property type="protein sequence ID" value="GIY41706.1"/>
    <property type="molecule type" value="Genomic_DNA"/>
</dbReference>
<reference evidence="1 2" key="1">
    <citation type="submission" date="2021-06" db="EMBL/GenBank/DDBJ databases">
        <title>Caerostris extrusa draft genome.</title>
        <authorList>
            <person name="Kono N."/>
            <person name="Arakawa K."/>
        </authorList>
    </citation>
    <scope>NUCLEOTIDE SEQUENCE [LARGE SCALE GENOMIC DNA]</scope>
</reference>